<dbReference type="SMART" id="SM00471">
    <property type="entry name" value="HDc"/>
    <property type="match status" value="1"/>
</dbReference>
<dbReference type="AlphaFoldDB" id="A0A7S2RDC9"/>
<name>A0A7S2RDC9_9STRA</name>
<evidence type="ECO:0000256" key="5">
    <source>
        <dbReference type="PIRSR" id="PIRSR623088-3"/>
    </source>
</evidence>
<dbReference type="Pfam" id="PF00233">
    <property type="entry name" value="PDEase_I"/>
    <property type="match status" value="1"/>
</dbReference>
<evidence type="ECO:0000256" key="6">
    <source>
        <dbReference type="RuleBase" id="RU363067"/>
    </source>
</evidence>
<feature type="compositionally biased region" description="Basic and acidic residues" evidence="7">
    <location>
        <begin position="313"/>
        <end position="325"/>
    </location>
</feature>
<feature type="transmembrane region" description="Helical" evidence="8">
    <location>
        <begin position="42"/>
        <end position="61"/>
    </location>
</feature>
<keyword evidence="8" id="KW-0472">Membrane</keyword>
<dbReference type="PROSITE" id="PS00126">
    <property type="entry name" value="PDEASE_I_1"/>
    <property type="match status" value="1"/>
</dbReference>
<dbReference type="GO" id="GO:0007165">
    <property type="term" value="P:signal transduction"/>
    <property type="evidence" value="ECO:0007669"/>
    <property type="project" value="InterPro"/>
</dbReference>
<dbReference type="CDD" id="cd00077">
    <property type="entry name" value="HDc"/>
    <property type="match status" value="1"/>
</dbReference>
<organism evidence="10">
    <name type="scientific">Mucochytrium quahogii</name>
    <dbReference type="NCBI Taxonomy" id="96639"/>
    <lineage>
        <taxon>Eukaryota</taxon>
        <taxon>Sar</taxon>
        <taxon>Stramenopiles</taxon>
        <taxon>Bigyra</taxon>
        <taxon>Labyrinthulomycetes</taxon>
        <taxon>Thraustochytrida</taxon>
        <taxon>Thraustochytriidae</taxon>
        <taxon>Mucochytrium</taxon>
    </lineage>
</organism>
<keyword evidence="8" id="KW-0812">Transmembrane</keyword>
<dbReference type="SUPFAM" id="SSF109604">
    <property type="entry name" value="HD-domain/PDEase-like"/>
    <property type="match status" value="1"/>
</dbReference>
<feature type="domain" description="PDEase" evidence="9">
    <location>
        <begin position="415"/>
        <end position="775"/>
    </location>
</feature>
<dbReference type="InterPro" id="IPR036971">
    <property type="entry name" value="PDEase_catalytic_dom_sf"/>
</dbReference>
<feature type="binding site" evidence="5">
    <location>
        <position position="550"/>
    </location>
    <ligand>
        <name>Zn(2+)</name>
        <dbReference type="ChEBI" id="CHEBI:29105"/>
        <label>1</label>
    </ligand>
</feature>
<evidence type="ECO:0000313" key="10">
    <source>
        <dbReference type="EMBL" id="CAD9667936.1"/>
    </source>
</evidence>
<evidence type="ECO:0000256" key="8">
    <source>
        <dbReference type="SAM" id="Phobius"/>
    </source>
</evidence>
<dbReference type="EMBL" id="HBHK01003829">
    <property type="protein sequence ID" value="CAD9667936.1"/>
    <property type="molecule type" value="Transcribed_RNA"/>
</dbReference>
<feature type="binding site" evidence="4">
    <location>
        <begin position="508"/>
        <end position="512"/>
    </location>
    <ligand>
        <name>AMP</name>
        <dbReference type="ChEBI" id="CHEBI:456215"/>
    </ligand>
</feature>
<keyword evidence="8" id="KW-1133">Transmembrane helix</keyword>
<comment type="similarity">
    <text evidence="6">Belongs to the cyclic nucleotide phosphodiesterase family.</text>
</comment>
<keyword evidence="1 5" id="KW-0479">Metal-binding</keyword>
<evidence type="ECO:0000259" key="9">
    <source>
        <dbReference type="PROSITE" id="PS51845"/>
    </source>
</evidence>
<feature type="binding site" evidence="5">
    <location>
        <position position="680"/>
    </location>
    <ligand>
        <name>Zn(2+)</name>
        <dbReference type="ChEBI" id="CHEBI:29105"/>
        <label>1</label>
    </ligand>
</feature>
<comment type="cofactor">
    <cofactor evidence="6">
        <name>a divalent metal cation</name>
        <dbReference type="ChEBI" id="CHEBI:60240"/>
    </cofactor>
    <text evidence="6">Binds 2 divalent metal cations per subunit. Site 1 may preferentially bind zinc ions, while site 2 has a preference for magnesium and/or manganese ions.</text>
</comment>
<protein>
    <recommendedName>
        <fullName evidence="6">Phosphodiesterase</fullName>
        <ecNumber evidence="6">3.1.4.-</ecNumber>
    </recommendedName>
</protein>
<reference evidence="10" key="1">
    <citation type="submission" date="2021-01" db="EMBL/GenBank/DDBJ databases">
        <authorList>
            <person name="Corre E."/>
            <person name="Pelletier E."/>
            <person name="Niang G."/>
            <person name="Scheremetjew M."/>
            <person name="Finn R."/>
            <person name="Kale V."/>
            <person name="Holt S."/>
            <person name="Cochrane G."/>
            <person name="Meng A."/>
            <person name="Brown T."/>
            <person name="Cohen L."/>
        </authorList>
    </citation>
    <scope>NUCLEOTIDE SEQUENCE</scope>
    <source>
        <strain evidence="10">NY070348D</strain>
    </source>
</reference>
<dbReference type="Gene3D" id="1.10.1300.10">
    <property type="entry name" value="3'5'-cyclic nucleotide phosphodiesterase, catalytic domain"/>
    <property type="match status" value="1"/>
</dbReference>
<feature type="active site" description="Proton donor" evidence="3">
    <location>
        <position position="508"/>
    </location>
</feature>
<dbReference type="PROSITE" id="PS51845">
    <property type="entry name" value="PDEASE_I_2"/>
    <property type="match status" value="1"/>
</dbReference>
<dbReference type="InterPro" id="IPR023174">
    <property type="entry name" value="PDEase_CS"/>
</dbReference>
<evidence type="ECO:0000256" key="3">
    <source>
        <dbReference type="PIRSR" id="PIRSR623088-1"/>
    </source>
</evidence>
<feature type="region of interest" description="Disordered" evidence="7">
    <location>
        <begin position="310"/>
        <end position="342"/>
    </location>
</feature>
<feature type="binding site" evidence="4">
    <location>
        <position position="551"/>
    </location>
    <ligand>
        <name>AMP</name>
        <dbReference type="ChEBI" id="CHEBI:456215"/>
    </ligand>
</feature>
<feature type="binding site" evidence="5">
    <location>
        <position position="551"/>
    </location>
    <ligand>
        <name>Zn(2+)</name>
        <dbReference type="ChEBI" id="CHEBI:29105"/>
        <label>1</label>
    </ligand>
</feature>
<gene>
    <name evidence="10" type="ORF">QSP1433_LOCUS2251</name>
</gene>
<keyword evidence="2 6" id="KW-0378">Hydrolase</keyword>
<evidence type="ECO:0000256" key="7">
    <source>
        <dbReference type="SAM" id="MobiDB-lite"/>
    </source>
</evidence>
<feature type="binding site" evidence="4">
    <location>
        <position position="680"/>
    </location>
    <ligand>
        <name>AMP</name>
        <dbReference type="ChEBI" id="CHEBI:456215"/>
    </ligand>
</feature>
<dbReference type="GO" id="GO:0046872">
    <property type="term" value="F:metal ion binding"/>
    <property type="evidence" value="ECO:0007669"/>
    <property type="project" value="UniProtKB-KW"/>
</dbReference>
<dbReference type="EC" id="3.1.4.-" evidence="6"/>
<feature type="transmembrane region" description="Helical" evidence="8">
    <location>
        <begin position="73"/>
        <end position="93"/>
    </location>
</feature>
<feature type="binding site" evidence="5">
    <location>
        <position position="512"/>
    </location>
    <ligand>
        <name>Zn(2+)</name>
        <dbReference type="ChEBI" id="CHEBI:29105"/>
        <label>1</label>
    </ligand>
</feature>
<dbReference type="InterPro" id="IPR003607">
    <property type="entry name" value="HD/PDEase_dom"/>
</dbReference>
<evidence type="ECO:0000256" key="4">
    <source>
        <dbReference type="PIRSR" id="PIRSR623088-2"/>
    </source>
</evidence>
<evidence type="ECO:0000256" key="2">
    <source>
        <dbReference type="ARBA" id="ARBA00022801"/>
    </source>
</evidence>
<sequence>MELVSVFVGSKFPDAGSLVFFRVVWNIVQLGALWGMRAVDGGLVLELFLVRLVTLAANLWLLRGARKEGPKVFGVCLNAVIVGVMGISSLLFPHGETDVMKRFNVMLVMVACIYPQSWDFKQTCILVWTSWLALAGVTMYHNNFTMDWSLVQYIVLAYAVCMNKLSMGRRLNSDLSLSVKTSQGAAVPDANGVGIRIRNLRDNITVYTPAEMAHKLDKILASFDSKKHITSPSQHPGKISWIPHDSTVPNHAVEHFESEIAGGREVFSRSFYEARKSLNQNWKGSARRETYTATRNPFFRSGSESICSSKGGLELESHGDTEDRTSALSASSSKLRHRRKRSGLSSASGVSLSDLYYSRIYGYKERPPEESGADEKPVFYTGERKLDNGRGIKNKKYSTQSEDDSDEVCTPYRMSMDEFSVDLHKYCKDRYFSKLVLDWDFGSGGIFQRLNDENMPEVFKKRPLTSTFCQTVQILDCVRDLGIEFDRLAMYMEAIEDKYLPRDRVQYHNSFHATDVVQSCAFLLETYGVRRSFMDPALSSLALLFGAAVHDVAHPGRNQSFHVKTQSHLAILYSDRSVLEHHHLAVAFTTLRSNEDLNFLDVLDDSDVKLFREKVIQMVLATDMALHLENLNTFKELIGSKRHFSRAQTAPVPNMESGEMQSMFESDNNTILCAIVHCADIANVSKTWKVYQQWIPLIFEEFFAQGDEERELGLDAAASYDRHACFPCEMQTYFIELFVDDFFGAMAAWLPPLEDILIRRLSENKKHLKKHLKTKIEDMW</sequence>
<feature type="binding site" evidence="5">
    <location>
        <position position="551"/>
    </location>
    <ligand>
        <name>Zn(2+)</name>
        <dbReference type="ChEBI" id="CHEBI:29105"/>
        <label>2</label>
    </ligand>
</feature>
<dbReference type="PRINTS" id="PR00387">
    <property type="entry name" value="PDIESTERASE1"/>
</dbReference>
<accession>A0A7S2RDC9</accession>
<dbReference type="PANTHER" id="PTHR11347">
    <property type="entry name" value="CYCLIC NUCLEOTIDE PHOSPHODIESTERASE"/>
    <property type="match status" value="1"/>
</dbReference>
<evidence type="ECO:0000256" key="1">
    <source>
        <dbReference type="ARBA" id="ARBA00022723"/>
    </source>
</evidence>
<proteinExistence type="inferred from homology"/>
<dbReference type="InterPro" id="IPR002073">
    <property type="entry name" value="PDEase_catalytic_dom"/>
</dbReference>
<dbReference type="InterPro" id="IPR023088">
    <property type="entry name" value="PDEase"/>
</dbReference>
<dbReference type="GO" id="GO:0004114">
    <property type="term" value="F:3',5'-cyclic-nucleotide phosphodiesterase activity"/>
    <property type="evidence" value="ECO:0007669"/>
    <property type="project" value="InterPro"/>
</dbReference>
<feature type="binding site" evidence="4">
    <location>
        <position position="731"/>
    </location>
    <ligand>
        <name>AMP</name>
        <dbReference type="ChEBI" id="CHEBI:456215"/>
    </ligand>
</feature>